<reference evidence="2 3" key="2">
    <citation type="submission" date="2017-10" db="EMBL/GenBank/DDBJ databases">
        <title>Genome analyses suggest a sexual origin of heterokaryosis in a supposedly ancient asexual fungus.</title>
        <authorList>
            <person name="Corradi N."/>
            <person name="Sedzielewska K."/>
            <person name="Noel J."/>
            <person name="Charron P."/>
            <person name="Farinelli L."/>
            <person name="Marton T."/>
            <person name="Kruger M."/>
            <person name="Pelin A."/>
            <person name="Brachmann A."/>
            <person name="Corradi N."/>
        </authorList>
    </citation>
    <scope>NUCLEOTIDE SEQUENCE [LARGE SCALE GENOMIC DNA]</scope>
    <source>
        <strain evidence="2 3">A1</strain>
    </source>
</reference>
<evidence type="ECO:0008006" key="4">
    <source>
        <dbReference type="Google" id="ProtNLM"/>
    </source>
</evidence>
<evidence type="ECO:0000313" key="3">
    <source>
        <dbReference type="Proteomes" id="UP000232688"/>
    </source>
</evidence>
<reference evidence="2 3" key="1">
    <citation type="submission" date="2017-10" db="EMBL/GenBank/DDBJ databases">
        <title>Extensive intraspecific genome diversity in a model arbuscular mycorrhizal fungus.</title>
        <authorList>
            <person name="Chen E.C.H."/>
            <person name="Morin E."/>
            <person name="Baudet D."/>
            <person name="Noel J."/>
            <person name="Ndikumana S."/>
            <person name="Charron P."/>
            <person name="St-Onge C."/>
            <person name="Giorgi J."/>
            <person name="Grigoriev I.V."/>
            <person name="Roux C."/>
            <person name="Martin F.M."/>
            <person name="Corradi N."/>
        </authorList>
    </citation>
    <scope>NUCLEOTIDE SEQUENCE [LARGE SCALE GENOMIC DNA]</scope>
    <source>
        <strain evidence="2 3">A1</strain>
    </source>
</reference>
<proteinExistence type="predicted"/>
<dbReference type="AlphaFoldDB" id="A0A2N0R317"/>
<dbReference type="VEuPathDB" id="FungiDB:FUN_022052"/>
<evidence type="ECO:0000313" key="2">
    <source>
        <dbReference type="EMBL" id="PKC57705.1"/>
    </source>
</evidence>
<comment type="caution">
    <text evidence="2">The sequence shown here is derived from an EMBL/GenBank/DDBJ whole genome shotgun (WGS) entry which is preliminary data.</text>
</comment>
<gene>
    <name evidence="2" type="ORF">RhiirA1_497521</name>
</gene>
<dbReference type="EMBL" id="LLXH01001745">
    <property type="protein sequence ID" value="PKC57705.1"/>
    <property type="molecule type" value="Genomic_DNA"/>
</dbReference>
<feature type="compositionally biased region" description="Acidic residues" evidence="1">
    <location>
        <begin position="20"/>
        <end position="31"/>
    </location>
</feature>
<feature type="region of interest" description="Disordered" evidence="1">
    <location>
        <begin position="1"/>
        <end position="40"/>
    </location>
</feature>
<accession>A0A2N0R317</accession>
<dbReference type="VEuPathDB" id="FungiDB:RhiirA1_497521"/>
<sequence>MEMKNHDFADHDINDHEKIDDVEESESIEDNESVKESNIDLKRKSKKNKIRNVRKTNRLHTTIGEADKKIIVDYMEDWKKERKPSNPFKELAKRLKNSCGCDCDSKAICDYYWNILDPQLDHSTFSPEEKKYICEWASKLQDDLPPWKDLQPKMKEKFGKLRSRNSLKNVWNSNKRRTERLTKEVKRNEVNMIEEDTIEGKNEIKDKGVISEIEDKKEIKSEDEIKVIGEIKNKNEIEGVPEKMHQLFNEPGTSTKQEKLELRYLLNDDDENDKNVDMDLD</sequence>
<organism evidence="2 3">
    <name type="scientific">Rhizophagus irregularis</name>
    <dbReference type="NCBI Taxonomy" id="588596"/>
    <lineage>
        <taxon>Eukaryota</taxon>
        <taxon>Fungi</taxon>
        <taxon>Fungi incertae sedis</taxon>
        <taxon>Mucoromycota</taxon>
        <taxon>Glomeromycotina</taxon>
        <taxon>Glomeromycetes</taxon>
        <taxon>Glomerales</taxon>
        <taxon>Glomeraceae</taxon>
        <taxon>Rhizophagus</taxon>
    </lineage>
</organism>
<name>A0A2N0R317_9GLOM</name>
<dbReference type="VEuPathDB" id="FungiDB:RhiirFUN_025987"/>
<protein>
    <recommendedName>
        <fullName evidence="4">Myb-like domain-containing protein</fullName>
    </recommendedName>
</protein>
<feature type="compositionally biased region" description="Basic and acidic residues" evidence="1">
    <location>
        <begin position="1"/>
        <end position="19"/>
    </location>
</feature>
<dbReference type="Proteomes" id="UP000232688">
    <property type="component" value="Unassembled WGS sequence"/>
</dbReference>
<evidence type="ECO:0000256" key="1">
    <source>
        <dbReference type="SAM" id="MobiDB-lite"/>
    </source>
</evidence>